<comment type="caution">
    <text evidence="2">The sequence shown here is derived from an EMBL/GenBank/DDBJ whole genome shotgun (WGS) entry which is preliminary data.</text>
</comment>
<evidence type="ECO:0000313" key="3">
    <source>
        <dbReference type="Proteomes" id="UP000309117"/>
    </source>
</evidence>
<dbReference type="Gene3D" id="3.30.450.20">
    <property type="entry name" value="PAS domain"/>
    <property type="match status" value="1"/>
</dbReference>
<evidence type="ECO:0000259" key="1">
    <source>
        <dbReference type="Pfam" id="PF01814"/>
    </source>
</evidence>
<organism evidence="2 3">
    <name type="scientific">Lactobacillus intestinalis</name>
    <dbReference type="NCBI Taxonomy" id="151781"/>
    <lineage>
        <taxon>Bacteria</taxon>
        <taxon>Bacillati</taxon>
        <taxon>Bacillota</taxon>
        <taxon>Bacilli</taxon>
        <taxon>Lactobacillales</taxon>
        <taxon>Lactobacillaceae</taxon>
        <taxon>Lactobacillus</taxon>
    </lineage>
</organism>
<proteinExistence type="predicted"/>
<feature type="domain" description="Hemerythrin-like" evidence="1">
    <location>
        <begin position="52"/>
        <end position="185"/>
    </location>
</feature>
<dbReference type="Proteomes" id="UP000309117">
    <property type="component" value="Unassembled WGS sequence"/>
</dbReference>
<protein>
    <submittedName>
        <fullName evidence="2">DUF438 domain-containing protein</fullName>
    </submittedName>
</protein>
<accession>A0A4S2BR56</accession>
<dbReference type="Pfam" id="PF13596">
    <property type="entry name" value="PAS_10"/>
    <property type="match status" value="1"/>
</dbReference>
<reference evidence="2 3" key="1">
    <citation type="submission" date="2019-04" db="EMBL/GenBank/DDBJ databases">
        <title>Microbes associate with the intestines of laboratory mice.</title>
        <authorList>
            <person name="Navarre W."/>
            <person name="Wong E."/>
            <person name="Huang K."/>
            <person name="Tropini C."/>
            <person name="Ng K."/>
            <person name="Yu B."/>
        </authorList>
    </citation>
    <scope>NUCLEOTIDE SEQUENCE [LARGE SCALE GENOMIC DNA]</scope>
    <source>
        <strain evidence="2 3">NM61_E11</strain>
    </source>
</reference>
<gene>
    <name evidence="2" type="ORF">E5351_01940</name>
</gene>
<dbReference type="EMBL" id="SRYV01000002">
    <property type="protein sequence ID" value="TGY17241.1"/>
    <property type="molecule type" value="Genomic_DNA"/>
</dbReference>
<evidence type="ECO:0000313" key="2">
    <source>
        <dbReference type="EMBL" id="TGY17241.1"/>
    </source>
</evidence>
<dbReference type="Gene3D" id="1.20.120.520">
    <property type="entry name" value="nmb1532 protein domain like"/>
    <property type="match status" value="1"/>
</dbReference>
<name>A0A4S2BR56_9LACO</name>
<dbReference type="RefSeq" id="WP_135960246.1">
    <property type="nucleotide sequence ID" value="NZ_SRYV01000002.1"/>
</dbReference>
<dbReference type="Pfam" id="PF01814">
    <property type="entry name" value="Hemerythrin"/>
    <property type="match status" value="1"/>
</dbReference>
<dbReference type="GO" id="GO:0005886">
    <property type="term" value="C:plasma membrane"/>
    <property type="evidence" value="ECO:0007669"/>
    <property type="project" value="TreeGrafter"/>
</dbReference>
<sequence length="428" mass="49178">MVNSKDIGIKREKNLLETLQFLIDGGDYSKGSSFLEKAKRYQAAACMVPGHPLYTFRQENDQITNLIQNEILPQLKIWQQDGKDSAALAKLQNGVDRLHDLKNHYSRKEISIYPLLVKNGLASEEQTSKLWQMDDDVRDLVKKVASVIRQNPMPDKYFIEALVEKMAYQVLRLVFQEEAVCMPLLEDVVSTKDWHIVKQDEIEVGYCLIDTPPRWDPTKEEIEENQLYLDQKSDLNKQIVQAFHKYVSQLSHIDTNIKSSDILKGDESYPIGDSNTGPSLIVPNMKDIVVKLEVGSLSLKEIPAIFNVLPIDLTFVDAHDRVKWFSNSDRVFPRTRSVIGRPVIRCHPPKSIDKVLKILDDFHKGYSDSEDFWVNVRGRIIYLSFFAVQDAQDNYLGCLETVQDITKFKNIAGTKTLENKEKFDKKLE</sequence>
<dbReference type="InterPro" id="IPR012312">
    <property type="entry name" value="Hemerythrin-like"/>
</dbReference>
<dbReference type="PANTHER" id="PTHR39966">
    <property type="entry name" value="BLL2471 PROTEIN-RELATED"/>
    <property type="match status" value="1"/>
</dbReference>
<dbReference type="PANTHER" id="PTHR39966:SF3">
    <property type="entry name" value="DUF438 DOMAIN-CONTAINING PROTEIN"/>
    <property type="match status" value="1"/>
</dbReference>
<dbReference type="AlphaFoldDB" id="A0A4S2BR56"/>